<dbReference type="AlphaFoldDB" id="A0A2W2F5Q0"/>
<reference evidence="1 2" key="1">
    <citation type="submission" date="2018-01" db="EMBL/GenBank/DDBJ databases">
        <title>Draft genome sequence of Sphaerisporangium sp. 7K107.</title>
        <authorList>
            <person name="Sahin N."/>
            <person name="Saygin H."/>
            <person name="Ay H."/>
        </authorList>
    </citation>
    <scope>NUCLEOTIDE SEQUENCE [LARGE SCALE GENOMIC DNA]</scope>
    <source>
        <strain evidence="1 2">7K107</strain>
    </source>
</reference>
<proteinExistence type="predicted"/>
<dbReference type="RefSeq" id="WP_111170911.1">
    <property type="nucleotide sequence ID" value="NZ_POUA01000343.1"/>
</dbReference>
<evidence type="ECO:0000313" key="1">
    <source>
        <dbReference type="EMBL" id="PZG30851.1"/>
    </source>
</evidence>
<keyword evidence="2" id="KW-1185">Reference proteome</keyword>
<accession>A0A2W2F5Q0</accession>
<sequence length="101" mass="10948">MSGLPRADSAPGGTLASFGIAAEYLREIDPDVRCPYPDVNLVPSVSAVAIRDILTDADLYTDVSKLPTADGELDRFMLSSANTEHGAMTKEIANWFFEQIQ</sequence>
<protein>
    <submittedName>
        <fullName evidence="1">Uncharacterized protein</fullName>
    </submittedName>
</protein>
<comment type="caution">
    <text evidence="1">The sequence shown here is derived from an EMBL/GenBank/DDBJ whole genome shotgun (WGS) entry which is preliminary data.</text>
</comment>
<gene>
    <name evidence="1" type="ORF">C1I98_30880</name>
</gene>
<evidence type="ECO:0000313" key="2">
    <source>
        <dbReference type="Proteomes" id="UP000248544"/>
    </source>
</evidence>
<dbReference type="EMBL" id="POUA01000343">
    <property type="protein sequence ID" value="PZG30851.1"/>
    <property type="molecule type" value="Genomic_DNA"/>
</dbReference>
<organism evidence="1 2">
    <name type="scientific">Spongiactinospora gelatinilytica</name>
    <dbReference type="NCBI Taxonomy" id="2666298"/>
    <lineage>
        <taxon>Bacteria</taxon>
        <taxon>Bacillati</taxon>
        <taxon>Actinomycetota</taxon>
        <taxon>Actinomycetes</taxon>
        <taxon>Streptosporangiales</taxon>
        <taxon>Streptosporangiaceae</taxon>
        <taxon>Spongiactinospora</taxon>
    </lineage>
</organism>
<dbReference type="Proteomes" id="UP000248544">
    <property type="component" value="Unassembled WGS sequence"/>
</dbReference>
<name>A0A2W2F5Q0_9ACTN</name>